<dbReference type="EMBL" id="LR797083">
    <property type="protein sequence ID" value="CAB4185971.1"/>
    <property type="molecule type" value="Genomic_DNA"/>
</dbReference>
<evidence type="ECO:0000313" key="2">
    <source>
        <dbReference type="EMBL" id="CAB4185971.1"/>
    </source>
</evidence>
<evidence type="ECO:0000313" key="3">
    <source>
        <dbReference type="EMBL" id="CAB4217127.1"/>
    </source>
</evidence>
<organism evidence="3">
    <name type="scientific">uncultured Caudovirales phage</name>
    <dbReference type="NCBI Taxonomy" id="2100421"/>
    <lineage>
        <taxon>Viruses</taxon>
        <taxon>Duplodnaviria</taxon>
        <taxon>Heunggongvirae</taxon>
        <taxon>Uroviricota</taxon>
        <taxon>Caudoviricetes</taxon>
        <taxon>Peduoviridae</taxon>
        <taxon>Maltschvirus</taxon>
        <taxon>Maltschvirus maltsch</taxon>
    </lineage>
</organism>
<proteinExistence type="predicted"/>
<reference evidence="3" key="1">
    <citation type="submission" date="2020-05" db="EMBL/GenBank/DDBJ databases">
        <authorList>
            <person name="Chiriac C."/>
            <person name="Salcher M."/>
            <person name="Ghai R."/>
            <person name="Kavagutti S V."/>
        </authorList>
    </citation>
    <scope>NUCLEOTIDE SEQUENCE</scope>
</reference>
<name>A0A6J5SRJ5_9CAUD</name>
<feature type="compositionally biased region" description="Low complexity" evidence="1">
    <location>
        <begin position="145"/>
        <end position="155"/>
    </location>
</feature>
<accession>A0A6J5SRJ5</accession>
<sequence>MPKLVAAGVTLRDQLNERFPKRDKRSDGWIGDAAHSTRASLHNPDKNGWVHALDIDEDFGAPGDSEKFCAQLLDYVRAGRDHGRILHIVYDGRVASGTFPNRPGRPVTFWVWRKDATLGHKQHIHISFTDKAEHDGRPFLLEIFTTNPTPTPAKKTTAKKTAKKITRP</sequence>
<evidence type="ECO:0000256" key="1">
    <source>
        <dbReference type="SAM" id="MobiDB-lite"/>
    </source>
</evidence>
<gene>
    <name evidence="2" type="ORF">UFOVP1143_21</name>
    <name evidence="3" type="ORF">UFOVP1504_15</name>
</gene>
<protein>
    <submittedName>
        <fullName evidence="3">Uncharacterized protein</fullName>
    </submittedName>
</protein>
<dbReference type="EMBL" id="LR797439">
    <property type="protein sequence ID" value="CAB4217127.1"/>
    <property type="molecule type" value="Genomic_DNA"/>
</dbReference>
<feature type="compositionally biased region" description="Basic residues" evidence="1">
    <location>
        <begin position="156"/>
        <end position="168"/>
    </location>
</feature>
<feature type="region of interest" description="Disordered" evidence="1">
    <location>
        <begin position="144"/>
        <end position="168"/>
    </location>
</feature>